<name>A0A4Y2SV19_ARAVE</name>
<sequence>MRGLFCCFELRSDDEDDTVLVSELASPSLNFRKTTKGGPLVPNIGFSTSFSYSIHGGFSVESGFEPGSLRLRSRDLITRTPRFPSKSEMLKNNNIKKLSHNGYHEEAIPKQSLKK</sequence>
<gene>
    <name evidence="2" type="ORF">AVEN_152106_1</name>
</gene>
<protein>
    <submittedName>
        <fullName evidence="2">Uncharacterized protein</fullName>
    </submittedName>
</protein>
<keyword evidence="3" id="KW-1185">Reference proteome</keyword>
<dbReference type="EMBL" id="BGPR01023874">
    <property type="protein sequence ID" value="GBN91420.1"/>
    <property type="molecule type" value="Genomic_DNA"/>
</dbReference>
<feature type="region of interest" description="Disordered" evidence="1">
    <location>
        <begin position="88"/>
        <end position="115"/>
    </location>
</feature>
<proteinExistence type="predicted"/>
<reference evidence="2 3" key="1">
    <citation type="journal article" date="2019" name="Sci. Rep.">
        <title>Orb-weaving spider Araneus ventricosus genome elucidates the spidroin gene catalogue.</title>
        <authorList>
            <person name="Kono N."/>
            <person name="Nakamura H."/>
            <person name="Ohtoshi R."/>
            <person name="Moran D.A.P."/>
            <person name="Shinohara A."/>
            <person name="Yoshida Y."/>
            <person name="Fujiwara M."/>
            <person name="Mori M."/>
            <person name="Tomita M."/>
            <person name="Arakawa K."/>
        </authorList>
    </citation>
    <scope>NUCLEOTIDE SEQUENCE [LARGE SCALE GENOMIC DNA]</scope>
</reference>
<evidence type="ECO:0000313" key="3">
    <source>
        <dbReference type="Proteomes" id="UP000499080"/>
    </source>
</evidence>
<evidence type="ECO:0000256" key="1">
    <source>
        <dbReference type="SAM" id="MobiDB-lite"/>
    </source>
</evidence>
<evidence type="ECO:0000313" key="2">
    <source>
        <dbReference type="EMBL" id="GBN91420.1"/>
    </source>
</evidence>
<accession>A0A4Y2SV19</accession>
<organism evidence="2 3">
    <name type="scientific">Araneus ventricosus</name>
    <name type="common">Orbweaver spider</name>
    <name type="synonym">Epeira ventricosa</name>
    <dbReference type="NCBI Taxonomy" id="182803"/>
    <lineage>
        <taxon>Eukaryota</taxon>
        <taxon>Metazoa</taxon>
        <taxon>Ecdysozoa</taxon>
        <taxon>Arthropoda</taxon>
        <taxon>Chelicerata</taxon>
        <taxon>Arachnida</taxon>
        <taxon>Araneae</taxon>
        <taxon>Araneomorphae</taxon>
        <taxon>Entelegynae</taxon>
        <taxon>Araneoidea</taxon>
        <taxon>Araneidae</taxon>
        <taxon>Araneus</taxon>
    </lineage>
</organism>
<dbReference type="AlphaFoldDB" id="A0A4Y2SV19"/>
<dbReference type="Proteomes" id="UP000499080">
    <property type="component" value="Unassembled WGS sequence"/>
</dbReference>
<comment type="caution">
    <text evidence="2">The sequence shown here is derived from an EMBL/GenBank/DDBJ whole genome shotgun (WGS) entry which is preliminary data.</text>
</comment>